<proteinExistence type="predicted"/>
<accession>A0A6G1DLJ6</accession>
<gene>
    <name evidence="1" type="ORF">E2562_021959</name>
</gene>
<evidence type="ECO:0000313" key="2">
    <source>
        <dbReference type="Proteomes" id="UP000479710"/>
    </source>
</evidence>
<dbReference type="AlphaFoldDB" id="A0A6G1DLJ6"/>
<evidence type="ECO:0008006" key="3">
    <source>
        <dbReference type="Google" id="ProtNLM"/>
    </source>
</evidence>
<comment type="caution">
    <text evidence="1">The sequence shown here is derived from an EMBL/GenBank/DDBJ whole genome shotgun (WGS) entry which is preliminary data.</text>
</comment>
<keyword evidence="2" id="KW-1185">Reference proteome</keyword>
<reference evidence="1 2" key="1">
    <citation type="submission" date="2019-11" db="EMBL/GenBank/DDBJ databases">
        <title>Whole genome sequence of Oryza granulata.</title>
        <authorList>
            <person name="Li W."/>
        </authorList>
    </citation>
    <scope>NUCLEOTIDE SEQUENCE [LARGE SCALE GENOMIC DNA]</scope>
    <source>
        <strain evidence="2">cv. Menghai</strain>
        <tissue evidence="1">Leaf</tissue>
    </source>
</reference>
<dbReference type="Proteomes" id="UP000479710">
    <property type="component" value="Unassembled WGS sequence"/>
</dbReference>
<name>A0A6G1DLJ6_9ORYZ</name>
<organism evidence="1 2">
    <name type="scientific">Oryza meyeriana var. granulata</name>
    <dbReference type="NCBI Taxonomy" id="110450"/>
    <lineage>
        <taxon>Eukaryota</taxon>
        <taxon>Viridiplantae</taxon>
        <taxon>Streptophyta</taxon>
        <taxon>Embryophyta</taxon>
        <taxon>Tracheophyta</taxon>
        <taxon>Spermatophyta</taxon>
        <taxon>Magnoliopsida</taxon>
        <taxon>Liliopsida</taxon>
        <taxon>Poales</taxon>
        <taxon>Poaceae</taxon>
        <taxon>BOP clade</taxon>
        <taxon>Oryzoideae</taxon>
        <taxon>Oryzeae</taxon>
        <taxon>Oryzinae</taxon>
        <taxon>Oryza</taxon>
        <taxon>Oryza meyeriana</taxon>
    </lineage>
</organism>
<dbReference type="EMBL" id="SPHZ02000006">
    <property type="protein sequence ID" value="KAF0913309.1"/>
    <property type="molecule type" value="Genomic_DNA"/>
</dbReference>
<sequence>MASSNAVKVGRCRKLGSPLQPTLGAAKGGRGRGFGWGVGSPPIQMVTRCGVGIRGRGVDSTSKAAGNGEAGGTALGQGGAVVGWGSGDVTDLAAGIGERGGGGDGTTLITASVC</sequence>
<evidence type="ECO:0000313" key="1">
    <source>
        <dbReference type="EMBL" id="KAF0913309.1"/>
    </source>
</evidence>
<protein>
    <recommendedName>
        <fullName evidence="3">DUF834 domain-containing protein</fullName>
    </recommendedName>
</protein>